<evidence type="ECO:0000313" key="5">
    <source>
        <dbReference type="Proteomes" id="UP000249417"/>
    </source>
</evidence>
<evidence type="ECO:0000313" key="4">
    <source>
        <dbReference type="EMBL" id="PZQ47447.1"/>
    </source>
</evidence>
<proteinExistence type="inferred from homology"/>
<feature type="signal peptide" evidence="2">
    <location>
        <begin position="1"/>
        <end position="27"/>
    </location>
</feature>
<evidence type="ECO:0000259" key="3">
    <source>
        <dbReference type="Pfam" id="PF00263"/>
    </source>
</evidence>
<dbReference type="InterPro" id="IPR050810">
    <property type="entry name" value="Bact_Secretion_Sys_Channel"/>
</dbReference>
<dbReference type="Pfam" id="PF00263">
    <property type="entry name" value="Secretin"/>
    <property type="match status" value="1"/>
</dbReference>
<feature type="domain" description="Type II/III secretion system secretin-like" evidence="3">
    <location>
        <begin position="298"/>
        <end position="468"/>
    </location>
</feature>
<keyword evidence="2" id="KW-0732">Signal</keyword>
<reference evidence="4 5" key="1">
    <citation type="submission" date="2017-08" db="EMBL/GenBank/DDBJ databases">
        <title>Infants hospitalized years apart are colonized by the same room-sourced microbial strains.</title>
        <authorList>
            <person name="Brooks B."/>
            <person name="Olm M.R."/>
            <person name="Firek B.A."/>
            <person name="Baker R."/>
            <person name="Thomas B.C."/>
            <person name="Morowitz M.J."/>
            <person name="Banfield J.F."/>
        </authorList>
    </citation>
    <scope>NUCLEOTIDE SEQUENCE [LARGE SCALE GENOMIC DNA]</scope>
    <source>
        <strain evidence="4">S2_005_002_R2_29</strain>
    </source>
</reference>
<evidence type="ECO:0000256" key="1">
    <source>
        <dbReference type="RuleBase" id="RU004003"/>
    </source>
</evidence>
<dbReference type="AlphaFoldDB" id="A0A2W5PRX1"/>
<comment type="caution">
    <text evidence="4">The sequence shown here is derived from an EMBL/GenBank/DDBJ whole genome shotgun (WGS) entry which is preliminary data.</text>
</comment>
<gene>
    <name evidence="4" type="ORF">DI551_03145</name>
</gene>
<feature type="chain" id="PRO_5016057522" evidence="2">
    <location>
        <begin position="28"/>
        <end position="693"/>
    </location>
</feature>
<dbReference type="PANTHER" id="PTHR30332">
    <property type="entry name" value="PROBABLE GENERAL SECRETION PATHWAY PROTEIN D"/>
    <property type="match status" value="1"/>
</dbReference>
<sequence length="693" mass="74271">MTRKTWSKELRALALSAVLALNACAWADTPGARNVKIPSPTSARERETAINERPDSVMYLPLGEDVLVPEVMSDDAFPSEMVGPFELRGETLAGALQLILADYDISLAFETQEGLSRRITVANLRGDLGKVVHQVCSLANLYCSYEDGTITVKDRQTFTVTLPPLGSADDQSEYLDDVAEGLSAIIGEDEDDPIVDPTTRTIVYAATQRTADVATRYFQRLRANTAMIVFETYIWEVALNSGNTMGVDWFKLAQFGKFNSGISIDGETDPDFLRPVSIGIPTASEDFNGTSGDLIRFLSQFGAVKTISQPQITVLSGSEAELRVADTQNYVSQIATTIDEGQATTSVSTDSVDTGFTLTIGSSWDKATVYANVAIELTNVNQIQNFAFATQGEDGGSTQIQLPQTSERQLSTQIRVRPGDSVLIAGLVRENDNYDDRGIGFMKPIIPDSRTSEAENLELVILLRPRVVVYTANNDSRYIDYAAKKHKLPGTGVKVESPKELGEPVEHKNVLNPGQPYDAPATRSIYDANKPVVPAQETIPEGIPAPLTSEPLSAAPVVPTTPAPVTSTPLAPIPPRISPAPVANAQPVPITPPVQQPSWQGAPATMPTPATPTPILKPGPSALAPSPTVSSDSRFQLGNGIVSKSNAPLDTSPATSSVTTYPLPVPTPAVTPVAPAPTRGGSLYETYDYYTPQ</sequence>
<dbReference type="Proteomes" id="UP000249417">
    <property type="component" value="Unassembled WGS sequence"/>
</dbReference>
<dbReference type="PANTHER" id="PTHR30332:SF17">
    <property type="entry name" value="TYPE IV PILIATION SYSTEM PROTEIN DR_0774-RELATED"/>
    <property type="match status" value="1"/>
</dbReference>
<organism evidence="4 5">
    <name type="scientific">Micavibrio aeruginosavorus</name>
    <dbReference type="NCBI Taxonomy" id="349221"/>
    <lineage>
        <taxon>Bacteria</taxon>
        <taxon>Pseudomonadati</taxon>
        <taxon>Bdellovibrionota</taxon>
        <taxon>Bdellovibrionia</taxon>
        <taxon>Bdellovibrionales</taxon>
        <taxon>Pseudobdellovibrionaceae</taxon>
        <taxon>Micavibrio</taxon>
    </lineage>
</organism>
<dbReference type="GO" id="GO:0009306">
    <property type="term" value="P:protein secretion"/>
    <property type="evidence" value="ECO:0007669"/>
    <property type="project" value="InterPro"/>
</dbReference>
<evidence type="ECO:0000256" key="2">
    <source>
        <dbReference type="SAM" id="SignalP"/>
    </source>
</evidence>
<dbReference type="GO" id="GO:0015627">
    <property type="term" value="C:type II protein secretion system complex"/>
    <property type="evidence" value="ECO:0007669"/>
    <property type="project" value="TreeGrafter"/>
</dbReference>
<comment type="similarity">
    <text evidence="1">Belongs to the bacterial secretin family.</text>
</comment>
<protein>
    <submittedName>
        <fullName evidence="4">Type II and III secretion system family protein</fullName>
    </submittedName>
</protein>
<dbReference type="EMBL" id="QFQB01000012">
    <property type="protein sequence ID" value="PZQ47447.1"/>
    <property type="molecule type" value="Genomic_DNA"/>
</dbReference>
<name>A0A2W5PRX1_9BACT</name>
<dbReference type="InterPro" id="IPR004846">
    <property type="entry name" value="T2SS/T3SS_dom"/>
</dbReference>
<accession>A0A2W5PRX1</accession>